<gene>
    <name evidence="2" type="ORF">R70211_04896</name>
</gene>
<protein>
    <recommendedName>
        <fullName evidence="1">DUF3658 domain-containing protein</fullName>
    </recommendedName>
</protein>
<evidence type="ECO:0000259" key="1">
    <source>
        <dbReference type="Pfam" id="PF12395"/>
    </source>
</evidence>
<organism evidence="2 3">
    <name type="scientific">Paraburkholderia domus</name>
    <dbReference type="NCBI Taxonomy" id="2793075"/>
    <lineage>
        <taxon>Bacteria</taxon>
        <taxon>Pseudomonadati</taxon>
        <taxon>Pseudomonadota</taxon>
        <taxon>Betaproteobacteria</taxon>
        <taxon>Burkholderiales</taxon>
        <taxon>Burkholderiaceae</taxon>
        <taxon>Paraburkholderia</taxon>
    </lineage>
</organism>
<keyword evidence="3" id="KW-1185">Reference proteome</keyword>
<dbReference type="EMBL" id="CAJNAS010000014">
    <property type="protein sequence ID" value="CAE6927776.1"/>
    <property type="molecule type" value="Genomic_DNA"/>
</dbReference>
<name>A0A9N8MZE2_9BURK</name>
<dbReference type="Pfam" id="PF12395">
    <property type="entry name" value="DUF3658"/>
    <property type="match status" value="1"/>
</dbReference>
<evidence type="ECO:0000313" key="3">
    <source>
        <dbReference type="Proteomes" id="UP000675121"/>
    </source>
</evidence>
<dbReference type="InterPro" id="IPR022123">
    <property type="entry name" value="DUF3658"/>
</dbReference>
<accession>A0A9N8MZE2</accession>
<dbReference type="Proteomes" id="UP000675121">
    <property type="component" value="Unassembled WGS sequence"/>
</dbReference>
<dbReference type="AlphaFoldDB" id="A0A9N8MZE2"/>
<reference evidence="2" key="1">
    <citation type="submission" date="2021-02" db="EMBL/GenBank/DDBJ databases">
        <authorList>
            <person name="Vanwijnsberghe S."/>
        </authorList>
    </citation>
    <scope>NUCLEOTIDE SEQUENCE</scope>
    <source>
        <strain evidence="2">R-70211</strain>
    </source>
</reference>
<feature type="domain" description="DUF3658" evidence="1">
    <location>
        <begin position="34"/>
        <end position="99"/>
    </location>
</feature>
<comment type="caution">
    <text evidence="2">The sequence shown here is derived from an EMBL/GenBank/DDBJ whole genome shotgun (WGS) entry which is preliminary data.</text>
</comment>
<sequence length="107" mass="12018">MKKDLEGNRSSARSFALTPSQQGIVDKLDEPALREIDAAILKNVSQDWRKVAMVVGLAMLELKNRVRGIPDVFYSQRVTVLAEQGSIEASGDLMQMQQCEVRLRSRQ</sequence>
<evidence type="ECO:0000313" key="2">
    <source>
        <dbReference type="EMBL" id="CAE6927776.1"/>
    </source>
</evidence>
<proteinExistence type="predicted"/>